<keyword evidence="2" id="KW-0547">Nucleotide-binding</keyword>
<dbReference type="PANTHER" id="PTHR42788:SF13">
    <property type="entry name" value="ALIPHATIC SULFONATES IMPORT ATP-BINDING PROTEIN SSUB"/>
    <property type="match status" value="1"/>
</dbReference>
<dbReference type="GO" id="GO:0005524">
    <property type="term" value="F:ATP binding"/>
    <property type="evidence" value="ECO:0007669"/>
    <property type="project" value="UniProtKB-KW"/>
</dbReference>
<feature type="domain" description="ABC transporter" evidence="4">
    <location>
        <begin position="11"/>
        <end position="238"/>
    </location>
</feature>
<sequence>MSRTAERTGSVQVRDVRRTFGRGRKQVEALGPVDLDVRAGEFVSIVGPSGCGKSTLLRAIGGLIRPTSGRIELDVVGDHPLAMIFQDYGIYPWKRVLDNVRFGLDIQGVPRREGDLRARDWLERLGLGDFAGSWPHELSGGMRQRVSIARAMTADPEILLMDEPFAALDAQLRALLQEELLQISQRDPRTVLFVTHSLAEAILLADRVVVMSARPGRILLDRQVPFGRPRTPDIRRSPEFAELEDELWQTLRAEVTEQLGTQREALGGASDGSR</sequence>
<dbReference type="InterPro" id="IPR050166">
    <property type="entry name" value="ABC_transporter_ATP-bind"/>
</dbReference>
<dbReference type="Gene3D" id="3.40.50.300">
    <property type="entry name" value="P-loop containing nucleotide triphosphate hydrolases"/>
    <property type="match status" value="1"/>
</dbReference>
<accession>A0A3N0CJ62</accession>
<dbReference type="SUPFAM" id="SSF52540">
    <property type="entry name" value="P-loop containing nucleoside triphosphate hydrolases"/>
    <property type="match status" value="1"/>
</dbReference>
<dbReference type="PROSITE" id="PS00211">
    <property type="entry name" value="ABC_TRANSPORTER_1"/>
    <property type="match status" value="1"/>
</dbReference>
<dbReference type="OrthoDB" id="8773773at2"/>
<dbReference type="InterPro" id="IPR003593">
    <property type="entry name" value="AAA+_ATPase"/>
</dbReference>
<dbReference type="InterPro" id="IPR017871">
    <property type="entry name" value="ABC_transporter-like_CS"/>
</dbReference>
<evidence type="ECO:0000259" key="4">
    <source>
        <dbReference type="PROSITE" id="PS50893"/>
    </source>
</evidence>
<dbReference type="AlphaFoldDB" id="A0A3N0CJ62"/>
<protein>
    <submittedName>
        <fullName evidence="5">ABC transporter ATP-binding protein</fullName>
    </submittedName>
</protein>
<reference evidence="5 6" key="1">
    <citation type="submission" date="2018-11" db="EMBL/GenBank/DDBJ databases">
        <authorList>
            <person name="Li F."/>
        </authorList>
    </citation>
    <scope>NUCLEOTIDE SEQUENCE [LARGE SCALE GENOMIC DNA]</scope>
    <source>
        <strain evidence="5 6">Gsoil 097</strain>
    </source>
</reference>
<evidence type="ECO:0000256" key="2">
    <source>
        <dbReference type="ARBA" id="ARBA00022741"/>
    </source>
</evidence>
<dbReference type="InterPro" id="IPR003439">
    <property type="entry name" value="ABC_transporter-like_ATP-bd"/>
</dbReference>
<comment type="caution">
    <text evidence="5">The sequence shown here is derived from an EMBL/GenBank/DDBJ whole genome shotgun (WGS) entry which is preliminary data.</text>
</comment>
<keyword evidence="3 5" id="KW-0067">ATP-binding</keyword>
<evidence type="ECO:0000313" key="5">
    <source>
        <dbReference type="EMBL" id="RNL63311.1"/>
    </source>
</evidence>
<dbReference type="PANTHER" id="PTHR42788">
    <property type="entry name" value="TAURINE IMPORT ATP-BINDING PROTEIN-RELATED"/>
    <property type="match status" value="1"/>
</dbReference>
<name>A0A3N0CJ62_9ACTN</name>
<evidence type="ECO:0000256" key="1">
    <source>
        <dbReference type="ARBA" id="ARBA00022448"/>
    </source>
</evidence>
<keyword evidence="1" id="KW-0813">Transport</keyword>
<dbReference type="GO" id="GO:0016887">
    <property type="term" value="F:ATP hydrolysis activity"/>
    <property type="evidence" value="ECO:0007669"/>
    <property type="project" value="InterPro"/>
</dbReference>
<dbReference type="Pfam" id="PF00005">
    <property type="entry name" value="ABC_tran"/>
    <property type="match status" value="1"/>
</dbReference>
<dbReference type="EMBL" id="RJSE01000007">
    <property type="protein sequence ID" value="RNL63311.1"/>
    <property type="molecule type" value="Genomic_DNA"/>
</dbReference>
<dbReference type="PROSITE" id="PS50893">
    <property type="entry name" value="ABC_TRANSPORTER_2"/>
    <property type="match status" value="1"/>
</dbReference>
<dbReference type="Proteomes" id="UP000267128">
    <property type="component" value="Unassembled WGS sequence"/>
</dbReference>
<dbReference type="CDD" id="cd03293">
    <property type="entry name" value="ABC_NrtD_SsuB_transporters"/>
    <property type="match status" value="1"/>
</dbReference>
<evidence type="ECO:0000313" key="6">
    <source>
        <dbReference type="Proteomes" id="UP000267128"/>
    </source>
</evidence>
<dbReference type="InterPro" id="IPR027417">
    <property type="entry name" value="P-loop_NTPase"/>
</dbReference>
<dbReference type="SMART" id="SM00382">
    <property type="entry name" value="AAA"/>
    <property type="match status" value="1"/>
</dbReference>
<keyword evidence="6" id="KW-1185">Reference proteome</keyword>
<organism evidence="5 6">
    <name type="scientific">Nocardioides marmoriginsengisoli</name>
    <dbReference type="NCBI Taxonomy" id="661483"/>
    <lineage>
        <taxon>Bacteria</taxon>
        <taxon>Bacillati</taxon>
        <taxon>Actinomycetota</taxon>
        <taxon>Actinomycetes</taxon>
        <taxon>Propionibacteriales</taxon>
        <taxon>Nocardioidaceae</taxon>
        <taxon>Nocardioides</taxon>
    </lineage>
</organism>
<gene>
    <name evidence="5" type="ORF">EFK50_09775</name>
</gene>
<proteinExistence type="predicted"/>
<evidence type="ECO:0000256" key="3">
    <source>
        <dbReference type="ARBA" id="ARBA00022840"/>
    </source>
</evidence>